<keyword evidence="3" id="KW-1185">Reference proteome</keyword>
<dbReference type="EMBL" id="MF966379">
    <property type="protein sequence ID" value="ATZ81501.1"/>
    <property type="molecule type" value="Genomic_DNA"/>
</dbReference>
<feature type="compositionally biased region" description="Low complexity" evidence="1">
    <location>
        <begin position="330"/>
        <end position="343"/>
    </location>
</feature>
<dbReference type="OrthoDB" id="14845at10239"/>
<proteinExistence type="predicted"/>
<accession>A0A2H4UX51</accession>
<evidence type="ECO:0000313" key="2">
    <source>
        <dbReference type="EMBL" id="ATZ81501.1"/>
    </source>
</evidence>
<reference evidence="2" key="1">
    <citation type="journal article" date="2018" name="Infect. Genet. Evol.">
        <title>The dynamic evolution of Drosophila innubila Nudivirus.</title>
        <authorList>
            <person name="Hill T."/>
            <person name="Unckless R.L."/>
        </authorList>
    </citation>
    <scope>NUCLEOTIDE SEQUENCE [LARGE SCALE GENOMIC DNA]</scope>
    <source>
        <strain evidence="2">DiNV_CH01M</strain>
    </source>
</reference>
<feature type="region of interest" description="Disordered" evidence="1">
    <location>
        <begin position="307"/>
        <end position="343"/>
    </location>
</feature>
<sequence>MMSALLANDAVEMNLCAEYGYSSRRFHKYPLVYQSNDYRSCLFLMHTQIENIENRKKNYRNHFTLFRNDNSIIVCRTETSLIHADNDAIIIYDCITPSSNVCDRFRSKYKSWNVSFDKIKYSNAYPNFLGYSLLCSGEWWYFDRGIILNGITGYEENVTCSSIFIYYELHIDYVIKMPSKDALLSIPPVINSLTTYYPNNATNFNRVINVKPSNGNTNMQSLGAISTSTPVVQLPVQQAQLQQQQPPPQPSVSRPSLINHSIMNNSFGNSNTISCQLPTFMYITSPVTADSNLHSTELQNPMLQTTMSQPSITTPPIANSTNANIPTAGLQHQNQQPQSQQSNQLLLQSQAQTNENVVISSLPATLLPYINGVVRSTIRQNDTTQTPQVESNAVIPSLYWLDKRSDELRLGKIDYFLPLDYKCPTRGLVS</sequence>
<protein>
    <submittedName>
        <fullName evidence="2">GrBNV_gp23-like protein</fullName>
    </submittedName>
</protein>
<feature type="compositionally biased region" description="Polar residues" evidence="1">
    <location>
        <begin position="307"/>
        <end position="325"/>
    </location>
</feature>
<evidence type="ECO:0000256" key="1">
    <source>
        <dbReference type="SAM" id="MobiDB-lite"/>
    </source>
</evidence>
<dbReference type="Proteomes" id="UP000290195">
    <property type="component" value="Segment"/>
</dbReference>
<name>A0A2H4UX51_9VIRU</name>
<organism evidence="2">
    <name type="scientific">Drosophila innubila nudivirus</name>
    <dbReference type="NCBI Taxonomy" id="2057187"/>
    <lineage>
        <taxon>Viruses</taxon>
        <taxon>Viruses incertae sedis</taxon>
        <taxon>Naldaviricetes</taxon>
        <taxon>Lefavirales</taxon>
        <taxon>Nudiviridae</taxon>
        <taxon>Alphanudivirus</taxon>
        <taxon>Alphanudivirus droinnubilae</taxon>
    </lineage>
</organism>
<evidence type="ECO:0000313" key="3">
    <source>
        <dbReference type="Proteomes" id="UP000290195"/>
    </source>
</evidence>
<feature type="region of interest" description="Disordered" evidence="1">
    <location>
        <begin position="237"/>
        <end position="256"/>
    </location>
</feature>
<gene>
    <name evidence="2" type="ORF">DiNV_CH01M_ORF19</name>
</gene>